<dbReference type="Proteomes" id="UP001277972">
    <property type="component" value="Unassembled WGS sequence"/>
</dbReference>
<evidence type="ECO:0000313" key="2">
    <source>
        <dbReference type="Proteomes" id="UP001277972"/>
    </source>
</evidence>
<proteinExistence type="predicted"/>
<keyword evidence="2" id="KW-1185">Reference proteome</keyword>
<accession>A0ACC6M9H1</accession>
<protein>
    <submittedName>
        <fullName evidence="1">Gfo/Idh/MocA family oxidoreductase</fullName>
    </submittedName>
</protein>
<reference evidence="1" key="1">
    <citation type="submission" date="2023-11" db="EMBL/GenBank/DDBJ databases">
        <title>Gracilibacillus pellucida a moderately halophilic bacterium isolated from saline soil in Xinjiang province.</title>
        <authorList>
            <person name="Zhang Z."/>
            <person name="Tan F."/>
            <person name="Wang Y."/>
            <person name="Xia M."/>
        </authorList>
    </citation>
    <scope>NUCLEOTIDE SEQUENCE</scope>
    <source>
        <strain evidence="1">S3-1-1</strain>
    </source>
</reference>
<gene>
    <name evidence="1" type="ORF">SH601_16880</name>
</gene>
<organism evidence="1 2">
    <name type="scientific">Gracilibacillus pellucidus</name>
    <dbReference type="NCBI Taxonomy" id="3095368"/>
    <lineage>
        <taxon>Bacteria</taxon>
        <taxon>Bacillati</taxon>
        <taxon>Bacillota</taxon>
        <taxon>Bacilli</taxon>
        <taxon>Bacillales</taxon>
        <taxon>Bacillaceae</taxon>
        <taxon>Gracilibacillus</taxon>
    </lineage>
</organism>
<name>A0ACC6M9H1_9BACI</name>
<evidence type="ECO:0000313" key="1">
    <source>
        <dbReference type="EMBL" id="MDX8047638.1"/>
    </source>
</evidence>
<dbReference type="EMBL" id="JAWZSR010000017">
    <property type="protein sequence ID" value="MDX8047638.1"/>
    <property type="molecule type" value="Genomic_DNA"/>
</dbReference>
<comment type="caution">
    <text evidence="1">The sequence shown here is derived from an EMBL/GenBank/DDBJ whole genome shotgun (WGS) entry which is preliminary data.</text>
</comment>
<sequence length="384" mass="42985">MSKVKLGIVGFGQQGGAYANFIKEGRISNMEIGAICDSDPKKQKVATDAFPEVPFYHDYIEMLESGDVDAIVTCVPHYVHPEMGIEALKRDIHALLEKPAGVYTKQVKELNAFAASKPNLTYAIMFNQRTNPLYQKVKELIDDGEIGAIRRTNWIITTWWRPQGYYDAGSWRATWDGEGGGVLVNQAPHQIDLLQWIGGMPEKVYTKAQYGYQRDIPVEDDVTTIFDYGNGATGVFITCTHDVVGTDRLEILGDKGKITVDDSKKVTIKRLNKPEQEMSDTMSMEDVKKIFQGEGPRGIYQEEVVEFESVWGGQHVAVLENFAANILEDVPLIAPGSDGIHGVELANAMHLSSWLNEEVSLPIDENKYTEELAKRRNQEKRVRG</sequence>